<dbReference type="GO" id="GO:0008623">
    <property type="term" value="C:CHRAC"/>
    <property type="evidence" value="ECO:0007669"/>
    <property type="project" value="TreeGrafter"/>
</dbReference>
<keyword evidence="6" id="KW-1185">Reference proteome</keyword>
<evidence type="ECO:0000313" key="6">
    <source>
        <dbReference type="Proteomes" id="UP000431533"/>
    </source>
</evidence>
<evidence type="ECO:0000256" key="2">
    <source>
        <dbReference type="ARBA" id="ARBA00023242"/>
    </source>
</evidence>
<sequence length="215" mass="22634">MPYNTTAIPPRREPSGTTQLPLSRVRKMIMQDQDIAVCANSAAFVLTLATELFIQYLAEQGHNVVKSEKKPRRNIQYRDLSKAVAQLDNLQFLEDIVPRTVPFAEIKAKASAKGKKPSSSTLASAATVANGEASGSSNGSGSGSVETGQTMLDSKAFPVAVAVANGNRNGAVNGDAELLDGDVDADPNTQLEIESRGAGARLSTGLNGQEDVDMS</sequence>
<comment type="caution">
    <text evidence="5">The sequence shown here is derived from an EMBL/GenBank/DDBJ whole genome shotgun (WGS) entry which is preliminary data.</text>
</comment>
<proteinExistence type="predicted"/>
<evidence type="ECO:0000256" key="1">
    <source>
        <dbReference type="ARBA" id="ARBA00004123"/>
    </source>
</evidence>
<dbReference type="GO" id="GO:0006261">
    <property type="term" value="P:DNA-templated DNA replication"/>
    <property type="evidence" value="ECO:0007669"/>
    <property type="project" value="TreeGrafter"/>
</dbReference>
<dbReference type="InterPro" id="IPR003958">
    <property type="entry name" value="CBFA_NFYB_domain"/>
</dbReference>
<organism evidence="5 6">
    <name type="scientific">Lachnellula hyalina</name>
    <dbReference type="NCBI Taxonomy" id="1316788"/>
    <lineage>
        <taxon>Eukaryota</taxon>
        <taxon>Fungi</taxon>
        <taxon>Dikarya</taxon>
        <taxon>Ascomycota</taxon>
        <taxon>Pezizomycotina</taxon>
        <taxon>Leotiomycetes</taxon>
        <taxon>Helotiales</taxon>
        <taxon>Lachnaceae</taxon>
        <taxon>Lachnellula</taxon>
    </lineage>
</organism>
<feature type="region of interest" description="Disordered" evidence="3">
    <location>
        <begin position="192"/>
        <end position="215"/>
    </location>
</feature>
<evidence type="ECO:0000313" key="5">
    <source>
        <dbReference type="EMBL" id="TVY25479.1"/>
    </source>
</evidence>
<reference evidence="5 6" key="1">
    <citation type="submission" date="2018-05" db="EMBL/GenBank/DDBJ databases">
        <title>Genome sequencing and assembly of the regulated plant pathogen Lachnellula willkommii and related sister species for the development of diagnostic species identification markers.</title>
        <authorList>
            <person name="Giroux E."/>
            <person name="Bilodeau G."/>
        </authorList>
    </citation>
    <scope>NUCLEOTIDE SEQUENCE [LARGE SCALE GENOMIC DNA]</scope>
    <source>
        <strain evidence="5 6">CBS 185.66</strain>
    </source>
</reference>
<dbReference type="CDD" id="cd23645">
    <property type="entry name" value="HFD_Dpb3-like"/>
    <property type="match status" value="1"/>
</dbReference>
<feature type="domain" description="Transcription factor CBF/NF-Y/archaeal histone" evidence="4">
    <location>
        <begin position="19"/>
        <end position="84"/>
    </location>
</feature>
<gene>
    <name evidence="5" type="primary">DPB3_0</name>
    <name evidence="5" type="ORF">LHYA1_G005750</name>
</gene>
<evidence type="ECO:0000259" key="4">
    <source>
        <dbReference type="Pfam" id="PF00808"/>
    </source>
</evidence>
<dbReference type="GeneID" id="41985948"/>
<dbReference type="AlphaFoldDB" id="A0A8H8TX00"/>
<dbReference type="Pfam" id="PF00808">
    <property type="entry name" value="CBFD_NFYB_HMF"/>
    <property type="match status" value="1"/>
</dbReference>
<feature type="compositionally biased region" description="Low complexity" evidence="3">
    <location>
        <begin position="117"/>
        <end position="146"/>
    </location>
</feature>
<comment type="subcellular location">
    <subcellularLocation>
        <location evidence="1">Nucleus</location>
    </subcellularLocation>
</comment>
<name>A0A8H8TX00_9HELO</name>
<keyword evidence="2" id="KW-0539">Nucleus</keyword>
<protein>
    <submittedName>
        <fullName evidence="5">DNA polymerase epsilon subunit C</fullName>
    </submittedName>
</protein>
<dbReference type="Gene3D" id="1.10.20.10">
    <property type="entry name" value="Histone, subunit A"/>
    <property type="match status" value="1"/>
</dbReference>
<dbReference type="SUPFAM" id="SSF47113">
    <property type="entry name" value="Histone-fold"/>
    <property type="match status" value="1"/>
</dbReference>
<dbReference type="RefSeq" id="XP_031004267.1">
    <property type="nucleotide sequence ID" value="XM_031150694.1"/>
</dbReference>
<dbReference type="Proteomes" id="UP000431533">
    <property type="component" value="Unassembled WGS sequence"/>
</dbReference>
<dbReference type="InterPro" id="IPR009072">
    <property type="entry name" value="Histone-fold"/>
</dbReference>
<feature type="region of interest" description="Disordered" evidence="3">
    <location>
        <begin position="110"/>
        <end position="148"/>
    </location>
</feature>
<accession>A0A8H8TX00</accession>
<dbReference type="InterPro" id="IPR050568">
    <property type="entry name" value="Transcr_DNA_Rep_Reg"/>
</dbReference>
<dbReference type="EMBL" id="QGMH01000094">
    <property type="protein sequence ID" value="TVY25479.1"/>
    <property type="molecule type" value="Genomic_DNA"/>
</dbReference>
<dbReference type="PANTHER" id="PTHR10252:SF54">
    <property type="entry name" value="CHROMATIN ACCESSIBILITY COMPLEX PROTEIN 1"/>
    <property type="match status" value="1"/>
</dbReference>
<dbReference type="GO" id="GO:0046982">
    <property type="term" value="F:protein heterodimerization activity"/>
    <property type="evidence" value="ECO:0007669"/>
    <property type="project" value="InterPro"/>
</dbReference>
<dbReference type="PANTHER" id="PTHR10252">
    <property type="entry name" value="HISTONE-LIKE TRANSCRIPTION FACTOR CCAAT-RELATED"/>
    <property type="match status" value="1"/>
</dbReference>
<evidence type="ECO:0000256" key="3">
    <source>
        <dbReference type="SAM" id="MobiDB-lite"/>
    </source>
</evidence>
<dbReference type="OrthoDB" id="636685at2759"/>